<keyword evidence="2" id="KW-0472">Membrane</keyword>
<name>A0A5S3P5N1_9SPHN</name>
<protein>
    <submittedName>
        <fullName evidence="3">Uncharacterized protein</fullName>
    </submittedName>
</protein>
<gene>
    <name evidence="3" type="ORF">FEV51_08710</name>
</gene>
<feature type="region of interest" description="Disordered" evidence="1">
    <location>
        <begin position="292"/>
        <end position="311"/>
    </location>
</feature>
<feature type="transmembrane region" description="Helical" evidence="2">
    <location>
        <begin position="65"/>
        <end position="85"/>
    </location>
</feature>
<evidence type="ECO:0000256" key="2">
    <source>
        <dbReference type="SAM" id="Phobius"/>
    </source>
</evidence>
<evidence type="ECO:0000313" key="4">
    <source>
        <dbReference type="Proteomes" id="UP000309668"/>
    </source>
</evidence>
<accession>A0A5S3P5N1</accession>
<evidence type="ECO:0000313" key="3">
    <source>
        <dbReference type="EMBL" id="TMM48349.1"/>
    </source>
</evidence>
<sequence length="328" mass="34783">MTTATTKPPISSHPAFKYLVALWFALLLGGGLFVMPAEVHNAISTRLGLGSVLPAAAPPLGLTGRAAISALAALLGFVLGLVIALRIAALNEGAVESDSDTEWDADEADAPAWSSEEVETADDATPAEPEATTAPHRILNAREDIGEEGIAAPLPPEPYDEFTEIEEPAEPAFEDGDCSGDALLEAWREENEQDEVEPDELPEPEPAAEEPDIVLAPPPPLDEPTEDSAPDTPLEDQAEPVIEQALGDLSLADLTDRLGRALAHHREQGDWPAEVTAKPHGERGDEVVTCLHPEMPADTPEDSGQPDADSQAILRSALDRLSQTGKPR</sequence>
<feature type="compositionally biased region" description="Acidic residues" evidence="1">
    <location>
        <begin position="96"/>
        <end position="109"/>
    </location>
</feature>
<reference evidence="3 4" key="1">
    <citation type="submission" date="2019-05" db="EMBL/GenBank/DDBJ databases">
        <title>Erythrobacter marisflavi sp. nov., isolated from isolated from water of an estuary environment.</title>
        <authorList>
            <person name="Yoon J.-H."/>
        </authorList>
    </citation>
    <scope>NUCLEOTIDE SEQUENCE [LARGE SCALE GENOMIC DNA]</scope>
    <source>
        <strain evidence="3 4">KEM-5</strain>
    </source>
</reference>
<keyword evidence="2" id="KW-0812">Transmembrane</keyword>
<dbReference type="EMBL" id="VCAO01000003">
    <property type="protein sequence ID" value="TMM48349.1"/>
    <property type="molecule type" value="Genomic_DNA"/>
</dbReference>
<dbReference type="Proteomes" id="UP000309668">
    <property type="component" value="Unassembled WGS sequence"/>
</dbReference>
<feature type="compositionally biased region" description="Low complexity" evidence="1">
    <location>
        <begin position="123"/>
        <end position="135"/>
    </location>
</feature>
<organism evidence="3 4">
    <name type="scientific">Qipengyuania marisflavi</name>
    <dbReference type="NCBI Taxonomy" id="2486356"/>
    <lineage>
        <taxon>Bacteria</taxon>
        <taxon>Pseudomonadati</taxon>
        <taxon>Pseudomonadota</taxon>
        <taxon>Alphaproteobacteria</taxon>
        <taxon>Sphingomonadales</taxon>
        <taxon>Erythrobacteraceae</taxon>
        <taxon>Qipengyuania</taxon>
    </lineage>
</organism>
<evidence type="ECO:0000256" key="1">
    <source>
        <dbReference type="SAM" id="MobiDB-lite"/>
    </source>
</evidence>
<feature type="compositionally biased region" description="Acidic residues" evidence="1">
    <location>
        <begin position="223"/>
        <end position="238"/>
    </location>
</feature>
<keyword evidence="2" id="KW-1133">Transmembrane helix</keyword>
<feature type="region of interest" description="Disordered" evidence="1">
    <location>
        <begin position="264"/>
        <end position="286"/>
    </location>
</feature>
<feature type="region of interest" description="Disordered" evidence="1">
    <location>
        <begin position="96"/>
        <end position="136"/>
    </location>
</feature>
<proteinExistence type="predicted"/>
<dbReference type="RefSeq" id="WP_138617943.1">
    <property type="nucleotide sequence ID" value="NZ_VCAO01000003.1"/>
</dbReference>
<keyword evidence="4" id="KW-1185">Reference proteome</keyword>
<comment type="caution">
    <text evidence="3">The sequence shown here is derived from an EMBL/GenBank/DDBJ whole genome shotgun (WGS) entry which is preliminary data.</text>
</comment>
<dbReference type="AlphaFoldDB" id="A0A5S3P5N1"/>
<feature type="region of interest" description="Disordered" evidence="1">
    <location>
        <begin position="187"/>
        <end position="241"/>
    </location>
</feature>
<feature type="compositionally biased region" description="Acidic residues" evidence="1">
    <location>
        <begin position="191"/>
        <end position="212"/>
    </location>
</feature>
<feature type="compositionally biased region" description="Basic and acidic residues" evidence="1">
    <location>
        <begin position="277"/>
        <end position="286"/>
    </location>
</feature>